<dbReference type="AlphaFoldDB" id="A0AAV6PM11"/>
<gene>
    <name evidence="1" type="ORF">JOB18_047727</name>
</gene>
<sequence length="115" mass="13019">MVQRNSMEKLRENCMHPVSEEDPHWKTTSAATAANNLLEMKRKSVMVEPGMIALQRGCDGVLTGLSRHVIKVDSVICRFANDALKRQKLIQPMKHFSGQLVSTTWEDDSSCWSNM</sequence>
<dbReference type="EMBL" id="JAGKHQ010000575">
    <property type="protein sequence ID" value="KAG7467615.1"/>
    <property type="molecule type" value="Genomic_DNA"/>
</dbReference>
<proteinExistence type="predicted"/>
<keyword evidence="2" id="KW-1185">Reference proteome</keyword>
<organism evidence="1 2">
    <name type="scientific">Solea senegalensis</name>
    <name type="common">Senegalese sole</name>
    <dbReference type="NCBI Taxonomy" id="28829"/>
    <lineage>
        <taxon>Eukaryota</taxon>
        <taxon>Metazoa</taxon>
        <taxon>Chordata</taxon>
        <taxon>Craniata</taxon>
        <taxon>Vertebrata</taxon>
        <taxon>Euteleostomi</taxon>
        <taxon>Actinopterygii</taxon>
        <taxon>Neopterygii</taxon>
        <taxon>Teleostei</taxon>
        <taxon>Neoteleostei</taxon>
        <taxon>Acanthomorphata</taxon>
        <taxon>Carangaria</taxon>
        <taxon>Pleuronectiformes</taxon>
        <taxon>Pleuronectoidei</taxon>
        <taxon>Soleidae</taxon>
        <taxon>Solea</taxon>
    </lineage>
</organism>
<dbReference type="Proteomes" id="UP000693946">
    <property type="component" value="Unassembled WGS sequence"/>
</dbReference>
<evidence type="ECO:0000313" key="1">
    <source>
        <dbReference type="EMBL" id="KAG7467615.1"/>
    </source>
</evidence>
<comment type="caution">
    <text evidence="1">The sequence shown here is derived from an EMBL/GenBank/DDBJ whole genome shotgun (WGS) entry which is preliminary data.</text>
</comment>
<evidence type="ECO:0000313" key="2">
    <source>
        <dbReference type="Proteomes" id="UP000693946"/>
    </source>
</evidence>
<name>A0AAV6PM11_SOLSE</name>
<protein>
    <submittedName>
        <fullName evidence="1">Uncharacterized protein</fullName>
    </submittedName>
</protein>
<accession>A0AAV6PM11</accession>
<reference evidence="1 2" key="1">
    <citation type="journal article" date="2021" name="Sci. Rep.">
        <title>Chromosome anchoring in Senegalese sole (Solea senegalensis) reveals sex-associated markers and genome rearrangements in flatfish.</title>
        <authorList>
            <person name="Guerrero-Cozar I."/>
            <person name="Gomez-Garrido J."/>
            <person name="Berbel C."/>
            <person name="Martinez-Blanch J.F."/>
            <person name="Alioto T."/>
            <person name="Claros M.G."/>
            <person name="Gagnaire P.A."/>
            <person name="Manchado M."/>
        </authorList>
    </citation>
    <scope>NUCLEOTIDE SEQUENCE [LARGE SCALE GENOMIC DNA]</scope>
    <source>
        <strain evidence="1">Sse05_10M</strain>
    </source>
</reference>